<dbReference type="Proteomes" id="UP000242715">
    <property type="component" value="Unassembled WGS sequence"/>
</dbReference>
<proteinExistence type="predicted"/>
<dbReference type="AlphaFoldDB" id="A0A2Z6MYK0"/>
<sequence>MERSCQGARHTGFSWCYSIFHVSVTYQQVLSSRAGPVLFPDLDNWRDFPHLQSQTIKTTCSLEFSLWIMFSIQFMDMDVYGYCFLFSLWIMFSIQFMDMDVYG</sequence>
<gene>
    <name evidence="2" type="ORF">TSUD_277470</name>
</gene>
<name>A0A2Z6MYK0_TRISU</name>
<feature type="transmembrane region" description="Helical" evidence="1">
    <location>
        <begin position="79"/>
        <end position="97"/>
    </location>
</feature>
<evidence type="ECO:0000313" key="3">
    <source>
        <dbReference type="Proteomes" id="UP000242715"/>
    </source>
</evidence>
<keyword evidence="1" id="KW-0812">Transmembrane</keyword>
<accession>A0A2Z6MYK0</accession>
<keyword evidence="3" id="KW-1185">Reference proteome</keyword>
<evidence type="ECO:0000256" key="1">
    <source>
        <dbReference type="SAM" id="Phobius"/>
    </source>
</evidence>
<evidence type="ECO:0000313" key="2">
    <source>
        <dbReference type="EMBL" id="GAU36541.1"/>
    </source>
</evidence>
<reference evidence="3" key="1">
    <citation type="journal article" date="2017" name="Front. Plant Sci.">
        <title>Climate Clever Clovers: New Paradigm to Reduce the Environmental Footprint of Ruminants by Breeding Low Methanogenic Forages Utilizing Haplotype Variation.</title>
        <authorList>
            <person name="Kaur P."/>
            <person name="Appels R."/>
            <person name="Bayer P.E."/>
            <person name="Keeble-Gagnere G."/>
            <person name="Wang J."/>
            <person name="Hirakawa H."/>
            <person name="Shirasawa K."/>
            <person name="Vercoe P."/>
            <person name="Stefanova K."/>
            <person name="Durmic Z."/>
            <person name="Nichols P."/>
            <person name="Revell C."/>
            <person name="Isobe S.N."/>
            <person name="Edwards D."/>
            <person name="Erskine W."/>
        </authorList>
    </citation>
    <scope>NUCLEOTIDE SEQUENCE [LARGE SCALE GENOMIC DNA]</scope>
    <source>
        <strain evidence="3">cv. Daliak</strain>
    </source>
</reference>
<protein>
    <submittedName>
        <fullName evidence="2">Uncharacterized protein</fullName>
    </submittedName>
</protein>
<keyword evidence="1" id="KW-0472">Membrane</keyword>
<organism evidence="2 3">
    <name type="scientific">Trifolium subterraneum</name>
    <name type="common">Subterranean clover</name>
    <dbReference type="NCBI Taxonomy" id="3900"/>
    <lineage>
        <taxon>Eukaryota</taxon>
        <taxon>Viridiplantae</taxon>
        <taxon>Streptophyta</taxon>
        <taxon>Embryophyta</taxon>
        <taxon>Tracheophyta</taxon>
        <taxon>Spermatophyta</taxon>
        <taxon>Magnoliopsida</taxon>
        <taxon>eudicotyledons</taxon>
        <taxon>Gunneridae</taxon>
        <taxon>Pentapetalae</taxon>
        <taxon>rosids</taxon>
        <taxon>fabids</taxon>
        <taxon>Fabales</taxon>
        <taxon>Fabaceae</taxon>
        <taxon>Papilionoideae</taxon>
        <taxon>50 kb inversion clade</taxon>
        <taxon>NPAAA clade</taxon>
        <taxon>Hologalegina</taxon>
        <taxon>IRL clade</taxon>
        <taxon>Trifolieae</taxon>
        <taxon>Trifolium</taxon>
    </lineage>
</organism>
<dbReference type="EMBL" id="DF973633">
    <property type="protein sequence ID" value="GAU36541.1"/>
    <property type="molecule type" value="Genomic_DNA"/>
</dbReference>
<keyword evidence="1" id="KW-1133">Transmembrane helix</keyword>